<evidence type="ECO:0000256" key="10">
    <source>
        <dbReference type="ARBA" id="ARBA00023235"/>
    </source>
</evidence>
<evidence type="ECO:0000256" key="3">
    <source>
        <dbReference type="ARBA" id="ARBA00022763"/>
    </source>
</evidence>
<dbReference type="InterPro" id="IPR014016">
    <property type="entry name" value="UvrD-like_ATP-bd"/>
</dbReference>
<evidence type="ECO:0000313" key="18">
    <source>
        <dbReference type="Proteomes" id="UP000619838"/>
    </source>
</evidence>
<keyword evidence="8" id="KW-0238">DNA-binding</keyword>
<dbReference type="InterPro" id="IPR027417">
    <property type="entry name" value="P-loop_NTPase"/>
</dbReference>
<keyword evidence="1" id="KW-0540">Nuclease</keyword>
<evidence type="ECO:0000256" key="2">
    <source>
        <dbReference type="ARBA" id="ARBA00022741"/>
    </source>
</evidence>
<feature type="domain" description="UvrD-like helicase ATP-binding" evidence="15">
    <location>
        <begin position="1"/>
        <end position="406"/>
    </location>
</feature>
<dbReference type="PROSITE" id="PS51217">
    <property type="entry name" value="UVRD_HELICASE_CTER"/>
    <property type="match status" value="1"/>
</dbReference>
<evidence type="ECO:0000256" key="4">
    <source>
        <dbReference type="ARBA" id="ARBA00022801"/>
    </source>
</evidence>
<dbReference type="Proteomes" id="UP000619838">
    <property type="component" value="Unassembled WGS sequence"/>
</dbReference>
<dbReference type="InterPro" id="IPR011335">
    <property type="entry name" value="Restrct_endonuc-II-like"/>
</dbReference>
<evidence type="ECO:0000256" key="5">
    <source>
        <dbReference type="ARBA" id="ARBA00022806"/>
    </source>
</evidence>
<organism evidence="17 18">
    <name type="scientific">Prosthecochloris ethylica</name>
    <dbReference type="NCBI Taxonomy" id="2743976"/>
    <lineage>
        <taxon>Bacteria</taxon>
        <taxon>Pseudomonadati</taxon>
        <taxon>Chlorobiota</taxon>
        <taxon>Chlorobiia</taxon>
        <taxon>Chlorobiales</taxon>
        <taxon>Chlorobiaceae</taxon>
        <taxon>Prosthecochloris</taxon>
    </lineage>
</organism>
<evidence type="ECO:0000256" key="9">
    <source>
        <dbReference type="ARBA" id="ARBA00023204"/>
    </source>
</evidence>
<dbReference type="RefSeq" id="WP_175187582.1">
    <property type="nucleotide sequence ID" value="NZ_JABVZQ010000012.1"/>
</dbReference>
<feature type="binding site" evidence="14">
    <location>
        <begin position="11"/>
        <end position="18"/>
    </location>
    <ligand>
        <name>ATP</name>
        <dbReference type="ChEBI" id="CHEBI:30616"/>
    </ligand>
</feature>
<protein>
    <recommendedName>
        <fullName evidence="12">DNA 3'-5' helicase</fullName>
        <ecNumber evidence="12">5.6.2.4</ecNumber>
    </recommendedName>
</protein>
<dbReference type="Gene3D" id="1.10.486.10">
    <property type="entry name" value="PCRA, domain 4"/>
    <property type="match status" value="1"/>
</dbReference>
<dbReference type="SUPFAM" id="SSF52980">
    <property type="entry name" value="Restriction endonuclease-like"/>
    <property type="match status" value="1"/>
</dbReference>
<dbReference type="SUPFAM" id="SSF52540">
    <property type="entry name" value="P-loop containing nucleoside triphosphate hydrolases"/>
    <property type="match status" value="1"/>
</dbReference>
<keyword evidence="5 14" id="KW-0347">Helicase</keyword>
<evidence type="ECO:0000256" key="14">
    <source>
        <dbReference type="PROSITE-ProRule" id="PRU00560"/>
    </source>
</evidence>
<evidence type="ECO:0000256" key="11">
    <source>
        <dbReference type="ARBA" id="ARBA00034617"/>
    </source>
</evidence>
<dbReference type="EMBL" id="JADGII010000013">
    <property type="protein sequence ID" value="MBF0637174.1"/>
    <property type="molecule type" value="Genomic_DNA"/>
</dbReference>
<dbReference type="InterPro" id="IPR038726">
    <property type="entry name" value="PDDEXK_AddAB-type"/>
</dbReference>
<keyword evidence="9" id="KW-0234">DNA repair</keyword>
<dbReference type="InterPro" id="IPR014017">
    <property type="entry name" value="DNA_helicase_UvrD-like_C"/>
</dbReference>
<dbReference type="Pfam" id="PF12705">
    <property type="entry name" value="PDDEXK_1"/>
    <property type="match status" value="1"/>
</dbReference>
<evidence type="ECO:0000256" key="13">
    <source>
        <dbReference type="ARBA" id="ARBA00048988"/>
    </source>
</evidence>
<name>A0ABR9XT47_9CHLB</name>
<evidence type="ECO:0000256" key="8">
    <source>
        <dbReference type="ARBA" id="ARBA00023125"/>
    </source>
</evidence>
<evidence type="ECO:0000256" key="6">
    <source>
        <dbReference type="ARBA" id="ARBA00022839"/>
    </source>
</evidence>
<keyword evidence="7 14" id="KW-0067">ATP-binding</keyword>
<dbReference type="PANTHER" id="PTHR11070">
    <property type="entry name" value="UVRD / RECB / PCRA DNA HELICASE FAMILY MEMBER"/>
    <property type="match status" value="1"/>
</dbReference>
<evidence type="ECO:0000256" key="1">
    <source>
        <dbReference type="ARBA" id="ARBA00022722"/>
    </source>
</evidence>
<accession>A0ABR9XT47</accession>
<dbReference type="InterPro" id="IPR000212">
    <property type="entry name" value="DNA_helicase_UvrD/REP"/>
</dbReference>
<keyword evidence="18" id="KW-1185">Reference proteome</keyword>
<dbReference type="Pfam" id="PF13361">
    <property type="entry name" value="UvrD_C"/>
    <property type="match status" value="1"/>
</dbReference>
<evidence type="ECO:0000313" key="17">
    <source>
        <dbReference type="EMBL" id="MBF0637174.1"/>
    </source>
</evidence>
<comment type="catalytic activity">
    <reaction evidence="13">
        <text>ATP + H2O = ADP + phosphate + H(+)</text>
        <dbReference type="Rhea" id="RHEA:13065"/>
        <dbReference type="ChEBI" id="CHEBI:15377"/>
        <dbReference type="ChEBI" id="CHEBI:15378"/>
        <dbReference type="ChEBI" id="CHEBI:30616"/>
        <dbReference type="ChEBI" id="CHEBI:43474"/>
        <dbReference type="ChEBI" id="CHEBI:456216"/>
        <dbReference type="EC" id="5.6.2.4"/>
    </reaction>
</comment>
<dbReference type="Gene3D" id="3.40.50.300">
    <property type="entry name" value="P-loop containing nucleotide triphosphate hydrolases"/>
    <property type="match status" value="4"/>
</dbReference>
<dbReference type="PANTHER" id="PTHR11070:SF23">
    <property type="entry name" value="RECBCD ENZYME SUBUNIT RECB"/>
    <property type="match status" value="1"/>
</dbReference>
<dbReference type="EC" id="5.6.2.4" evidence="12"/>
<reference evidence="17 18" key="1">
    <citation type="journal article" date="2020" name="Microorganisms">
        <title>Simultaneous Genome Sequencing of Prosthecochloris ethylica and Desulfuromonas acetoxidans within a Syntrophic Mixture Reveals Unique Pili and Protein Interactions.</title>
        <authorList>
            <person name="Kyndt J.A."/>
            <person name="Van Beeumen J.J."/>
            <person name="Meyer T.E."/>
        </authorList>
    </citation>
    <scope>NUCLEOTIDE SEQUENCE [LARGE SCALE GENOMIC DNA]</scope>
    <source>
        <strain evidence="17 18">N3</strain>
    </source>
</reference>
<comment type="caution">
    <text evidence="17">The sequence shown here is derived from an EMBL/GenBank/DDBJ whole genome shotgun (WGS) entry which is preliminary data.</text>
</comment>
<evidence type="ECO:0000259" key="16">
    <source>
        <dbReference type="PROSITE" id="PS51217"/>
    </source>
</evidence>
<comment type="catalytic activity">
    <reaction evidence="11">
        <text>Couples ATP hydrolysis with the unwinding of duplex DNA by translocating in the 3'-5' direction.</text>
        <dbReference type="EC" id="5.6.2.4"/>
    </reaction>
</comment>
<keyword evidence="10" id="KW-0413">Isomerase</keyword>
<evidence type="ECO:0000256" key="7">
    <source>
        <dbReference type="ARBA" id="ARBA00022840"/>
    </source>
</evidence>
<gene>
    <name evidence="17" type="ORF">INT08_08325</name>
</gene>
<dbReference type="InterPro" id="IPR011604">
    <property type="entry name" value="PDDEXK-like_dom_sf"/>
</dbReference>
<keyword evidence="2 14" id="KW-0547">Nucleotide-binding</keyword>
<dbReference type="PROSITE" id="PS51198">
    <property type="entry name" value="UVRD_HELICASE_ATP_BIND"/>
    <property type="match status" value="1"/>
</dbReference>
<proteinExistence type="predicted"/>
<keyword evidence="3" id="KW-0227">DNA damage</keyword>
<evidence type="ECO:0000256" key="12">
    <source>
        <dbReference type="ARBA" id="ARBA00034808"/>
    </source>
</evidence>
<sequence length="1064" mass="117144">MLKGNITFISAGAGSGKTTRLTEILYSKLVSGEAAPDGIIATTFTTKAAAELRERVSEKLLEQQEHHLATTMAEARIGTVNSVCGNLLRRYAFELGMTIEQNVLDESSAMVQVSRAVDAAVDAGELEAINRLAHRLGILDSRTKELLWKNHVKDIIDQARANNIDPHRLCGFADDNARELLELFPPPLEDDPVPRLLEAISVLKATIGKVMEQKVVKKTAAYLEELQRFERSLRENSFRWSDWLTMARAEPQKKPLLDHIGGVRELCASVASHPLLQQDIREYLERVFTIASRTLEIYQEQKHELGLVDFTDQEARLLDGLNNPVVRKSLAGKLDLLLVDEFQDTSPVQLALFLGLSELASETYWVGDIKQAIYGFRGGDARLMRAVLEFVPPQRRQVLGNSWRSVPSLVEASNAIFAPAFRDLLDEEEVVLKPCRDEHPRQASCISWDTGRGKLEEQYRSIAAGIVSMVGHGSRQVYDKSVSAWRSLCYGDIAVLARTNSHVRQLAAILREHDVPAATSQPGLLETPEAALVRAALRRIVDPADTLATAELLSFISDTPPEEWIRHRLDDLESGVDPDSWGEEGARAHPVLQALAELRNRAALFSPAEALQAVISTIGAPEKVLAWCRDHDEARTRLLNLQALAGLAEEYEQECRAASVSPTAQGLLVWLDELAHSELDLFPEPPVNAVRVMTFHKSKGLEWPVVVLCDLDHSGTVDYCTPSVVSLQDVDASDPLRGRFIRFWPCPFGTRSGFSSIERVAQSSQLQDVSRLGREESVRLLYVAMTRARDTLVLASPTGSSCSWLELAGAEVLVRGESSTVQLPGGVELQRELSAPESALLSSTLPALHSQRQAWYAPAPEPSSRQPEQVSPSLLEARYDAVVAEEVVYAADMSVHTGGDASAFGRAVHDILAFWLTQDPGNCTEAVVLRLLKAYGVDHLAVPGQLAVRLSDFRTYITSRWPGASMHVEASLRQELDGGRVLNGQVDLLLDTPDGWIVIDHKTGAVTSGHRREKALGYTGQLFAYCQALREVTGRRVVGSWVHFLTAGALLRLDVQAQSPGCSS</sequence>
<evidence type="ECO:0000259" key="15">
    <source>
        <dbReference type="PROSITE" id="PS51198"/>
    </source>
</evidence>
<dbReference type="Pfam" id="PF00580">
    <property type="entry name" value="UvrD-helicase"/>
    <property type="match status" value="1"/>
</dbReference>
<feature type="domain" description="UvrD-like helicase C-terminal" evidence="16">
    <location>
        <begin position="407"/>
        <end position="700"/>
    </location>
</feature>
<keyword evidence="6" id="KW-0269">Exonuclease</keyword>
<keyword evidence="4 14" id="KW-0378">Hydrolase</keyword>
<dbReference type="Gene3D" id="3.90.320.10">
    <property type="match status" value="1"/>
</dbReference>